<dbReference type="NCBIfam" id="TIGR01869">
    <property type="entry name" value="casC_Cse4"/>
    <property type="match status" value="1"/>
</dbReference>
<dbReference type="InterPro" id="IPR010148">
    <property type="entry name" value="CRISPR-assoc_prot_CT1975"/>
</dbReference>
<organism evidence="2 3">
    <name type="scientific">Candidatus Kapaibacterium thiocyanatum</name>
    <dbReference type="NCBI Taxonomy" id="1895771"/>
    <lineage>
        <taxon>Bacteria</taxon>
        <taxon>Pseudomonadati</taxon>
        <taxon>Candidatus Kapaibacteriota</taxon>
        <taxon>Candidatus Kapaibacteriia</taxon>
        <taxon>Candidatus Kapaibacteriales</taxon>
        <taxon>Candidatus Kapaibacteriaceae</taxon>
        <taxon>Candidatus Kapaibacterium</taxon>
    </lineage>
</organism>
<evidence type="ECO:0000313" key="2">
    <source>
        <dbReference type="EMBL" id="OJX60958.1"/>
    </source>
</evidence>
<accession>A0A1M3L5W6</accession>
<evidence type="ECO:0000313" key="3">
    <source>
        <dbReference type="Proteomes" id="UP000184233"/>
    </source>
</evidence>
<dbReference type="Proteomes" id="UP000184233">
    <property type="component" value="Unassembled WGS sequence"/>
</dbReference>
<proteinExistence type="predicted"/>
<evidence type="ECO:0000256" key="1">
    <source>
        <dbReference type="SAM" id="MobiDB-lite"/>
    </source>
</evidence>
<feature type="region of interest" description="Disordered" evidence="1">
    <location>
        <begin position="148"/>
        <end position="170"/>
    </location>
</feature>
<protein>
    <submittedName>
        <fullName evidence="2">Type I-E CRISPR-associated protein Cas7/Cse4/CasC</fullName>
    </submittedName>
</protein>
<sequence>MSQQQFFVEIHTLRNVPAANLNRDQNNQPKTAYFGGALRSRISAQAIKRAVRQSPEFDNGVAGIIGTRTKHLAKLVSEILVKDHAIPGSDATAISEAVIGDVGFGAIKEGKTSVLVYISNAHIAAIADIIASRSSDLIEALRAIPQTDASDEEGKTKGKSKKKKEAKGEEASGLQDLTAELKKAIQNILVGKSKNVKSVGSVDIALFGRMLAEFPELNVDAASQVAHLISTNQLKSEFDFFTAVDDINEEEGTQGAGMMGLTGYNSACFYGYSVVDVPLLVKNLGNDVELSLTGLAAYLRAYALALPSGKQTSFAAHTPPSLVMVVVRQGSAPVSLANAFEAPVRPDVQSKDGKSLVENSVKKLGEHWSTLDGLFGSGERSVFTITSNDRALLGDLQNTAVKSLDALIDSTVSNVKSKLGA</sequence>
<dbReference type="STRING" id="1895771.BGO89_03660"/>
<name>A0A1M3L5W6_9BACT</name>
<dbReference type="AlphaFoldDB" id="A0A1M3L5W6"/>
<comment type="caution">
    <text evidence="2">The sequence shown here is derived from an EMBL/GenBank/DDBJ whole genome shotgun (WGS) entry which is preliminary data.</text>
</comment>
<dbReference type="Pfam" id="PF09344">
    <property type="entry name" value="Cas_CT1975"/>
    <property type="match status" value="1"/>
</dbReference>
<reference evidence="2 3" key="1">
    <citation type="submission" date="2016-09" db="EMBL/GenBank/DDBJ databases">
        <title>Genome-resolved meta-omics ties microbial dynamics to process performance in biotechnology for thiocyanate degradation.</title>
        <authorList>
            <person name="Kantor R.S."/>
            <person name="Huddy R.J."/>
            <person name="Iyer R."/>
            <person name="Thomas B.C."/>
            <person name="Brown C.T."/>
            <person name="Anantharaman K."/>
            <person name="Tringe S."/>
            <person name="Hettich R.L."/>
            <person name="Harrison S.T."/>
            <person name="Banfield J.F."/>
        </authorList>
    </citation>
    <scope>NUCLEOTIDE SEQUENCE [LARGE SCALE GENOMIC DNA]</scope>
    <source>
        <strain evidence="2">59-99</strain>
    </source>
</reference>
<dbReference type="EMBL" id="MKVH01000003">
    <property type="protein sequence ID" value="OJX60958.1"/>
    <property type="molecule type" value="Genomic_DNA"/>
</dbReference>
<gene>
    <name evidence="2" type="ORF">BGO89_03660</name>
</gene>